<evidence type="ECO:0000313" key="3">
    <source>
        <dbReference type="Proteomes" id="UP001519460"/>
    </source>
</evidence>
<keyword evidence="3" id="KW-1185">Reference proteome</keyword>
<name>A0ABD0KUL5_9CAEN</name>
<dbReference type="EMBL" id="JACVVK020000123">
    <property type="protein sequence ID" value="KAK7490792.1"/>
    <property type="molecule type" value="Genomic_DNA"/>
</dbReference>
<dbReference type="Proteomes" id="UP001519460">
    <property type="component" value="Unassembled WGS sequence"/>
</dbReference>
<feature type="region of interest" description="Disordered" evidence="1">
    <location>
        <begin position="1"/>
        <end position="32"/>
    </location>
</feature>
<proteinExistence type="predicted"/>
<organism evidence="2 3">
    <name type="scientific">Batillaria attramentaria</name>
    <dbReference type="NCBI Taxonomy" id="370345"/>
    <lineage>
        <taxon>Eukaryota</taxon>
        <taxon>Metazoa</taxon>
        <taxon>Spiralia</taxon>
        <taxon>Lophotrochozoa</taxon>
        <taxon>Mollusca</taxon>
        <taxon>Gastropoda</taxon>
        <taxon>Caenogastropoda</taxon>
        <taxon>Sorbeoconcha</taxon>
        <taxon>Cerithioidea</taxon>
        <taxon>Batillariidae</taxon>
        <taxon>Batillaria</taxon>
    </lineage>
</organism>
<reference evidence="2 3" key="1">
    <citation type="journal article" date="2023" name="Sci. Data">
        <title>Genome assembly of the Korean intertidal mud-creeper Batillaria attramentaria.</title>
        <authorList>
            <person name="Patra A.K."/>
            <person name="Ho P.T."/>
            <person name="Jun S."/>
            <person name="Lee S.J."/>
            <person name="Kim Y."/>
            <person name="Won Y.J."/>
        </authorList>
    </citation>
    <scope>NUCLEOTIDE SEQUENCE [LARGE SCALE GENOMIC DNA]</scope>
    <source>
        <strain evidence="2">Wonlab-2016</strain>
    </source>
</reference>
<dbReference type="AlphaFoldDB" id="A0ABD0KUL5"/>
<evidence type="ECO:0000256" key="1">
    <source>
        <dbReference type="SAM" id="MobiDB-lite"/>
    </source>
</evidence>
<gene>
    <name evidence="2" type="ORF">BaRGS_00018021</name>
</gene>
<evidence type="ECO:0000313" key="2">
    <source>
        <dbReference type="EMBL" id="KAK7490792.1"/>
    </source>
</evidence>
<comment type="caution">
    <text evidence="2">The sequence shown here is derived from an EMBL/GenBank/DDBJ whole genome shotgun (WGS) entry which is preliminary data.</text>
</comment>
<sequence>MTHTRGSAKELNLLGQAARAQRSKPQVQGLGKCVNPPPFWRLKYFPSDAATEAISVPSQGRQTDVRVRGDSFGSKLRSMPSNVRQTWSSVRK</sequence>
<feature type="region of interest" description="Disordered" evidence="1">
    <location>
        <begin position="55"/>
        <end position="92"/>
    </location>
</feature>
<feature type="compositionally biased region" description="Polar residues" evidence="1">
    <location>
        <begin position="79"/>
        <end position="92"/>
    </location>
</feature>
<protein>
    <submittedName>
        <fullName evidence="2">Uncharacterized protein</fullName>
    </submittedName>
</protein>
<accession>A0ABD0KUL5</accession>